<evidence type="ECO:0000256" key="10">
    <source>
        <dbReference type="PROSITE-ProRule" id="PRU00339"/>
    </source>
</evidence>
<keyword evidence="9 11" id="KW-0998">Cell outer membrane</keyword>
<dbReference type="InterPro" id="IPR011990">
    <property type="entry name" value="TPR-like_helical_dom_sf"/>
</dbReference>
<evidence type="ECO:0000256" key="2">
    <source>
        <dbReference type="ARBA" id="ARBA00022448"/>
    </source>
</evidence>
<dbReference type="AlphaFoldDB" id="A0A2L0F242"/>
<keyword evidence="4 11" id="KW-0812">Transmembrane</keyword>
<dbReference type="Pfam" id="PF07715">
    <property type="entry name" value="Plug"/>
    <property type="match status" value="1"/>
</dbReference>
<gene>
    <name evidence="16" type="ORF">SOCE26_071190</name>
</gene>
<dbReference type="PANTHER" id="PTHR30069">
    <property type="entry name" value="TONB-DEPENDENT OUTER MEMBRANE RECEPTOR"/>
    <property type="match status" value="1"/>
</dbReference>
<organism evidence="16 17">
    <name type="scientific">Sorangium cellulosum</name>
    <name type="common">Polyangium cellulosum</name>
    <dbReference type="NCBI Taxonomy" id="56"/>
    <lineage>
        <taxon>Bacteria</taxon>
        <taxon>Pseudomonadati</taxon>
        <taxon>Myxococcota</taxon>
        <taxon>Polyangia</taxon>
        <taxon>Polyangiales</taxon>
        <taxon>Polyangiaceae</taxon>
        <taxon>Sorangium</taxon>
    </lineage>
</organism>
<feature type="compositionally biased region" description="Pro residues" evidence="13">
    <location>
        <begin position="158"/>
        <end position="176"/>
    </location>
</feature>
<evidence type="ECO:0000256" key="9">
    <source>
        <dbReference type="ARBA" id="ARBA00023237"/>
    </source>
</evidence>
<evidence type="ECO:0000256" key="13">
    <source>
        <dbReference type="SAM" id="MobiDB-lite"/>
    </source>
</evidence>
<keyword evidence="7 11" id="KW-0472">Membrane</keyword>
<dbReference type="Gene3D" id="1.25.40.10">
    <property type="entry name" value="Tetratricopeptide repeat domain"/>
    <property type="match status" value="1"/>
</dbReference>
<evidence type="ECO:0000256" key="3">
    <source>
        <dbReference type="ARBA" id="ARBA00022452"/>
    </source>
</evidence>
<feature type="domain" description="TonB-dependent receptor plug" evidence="15">
    <location>
        <begin position="244"/>
        <end position="352"/>
    </location>
</feature>
<feature type="repeat" description="TPR" evidence="10">
    <location>
        <begin position="102"/>
        <end position="135"/>
    </location>
</feature>
<evidence type="ECO:0000256" key="4">
    <source>
        <dbReference type="ARBA" id="ARBA00022692"/>
    </source>
</evidence>
<keyword evidence="5" id="KW-0732">Signal</keyword>
<feature type="compositionally biased region" description="Low complexity" evidence="13">
    <location>
        <begin position="177"/>
        <end position="214"/>
    </location>
</feature>
<dbReference type="PANTHER" id="PTHR30069:SF29">
    <property type="entry name" value="HEMOGLOBIN AND HEMOGLOBIN-HAPTOGLOBIN-BINDING PROTEIN 1-RELATED"/>
    <property type="match status" value="1"/>
</dbReference>
<dbReference type="InterPro" id="IPR039426">
    <property type="entry name" value="TonB-dep_rcpt-like"/>
</dbReference>
<evidence type="ECO:0000256" key="6">
    <source>
        <dbReference type="ARBA" id="ARBA00023077"/>
    </source>
</evidence>
<evidence type="ECO:0000313" key="17">
    <source>
        <dbReference type="Proteomes" id="UP000238348"/>
    </source>
</evidence>
<dbReference type="SUPFAM" id="SSF48452">
    <property type="entry name" value="TPR-like"/>
    <property type="match status" value="1"/>
</dbReference>
<name>A0A2L0F242_SORCE</name>
<dbReference type="InterPro" id="IPR000531">
    <property type="entry name" value="Beta-barrel_TonB"/>
</dbReference>
<dbReference type="SUPFAM" id="SSF56935">
    <property type="entry name" value="Porins"/>
    <property type="match status" value="1"/>
</dbReference>
<comment type="subcellular location">
    <subcellularLocation>
        <location evidence="1 11">Cell outer membrane</location>
        <topology evidence="1 11">Multi-pass membrane protein</topology>
    </subcellularLocation>
</comment>
<evidence type="ECO:0000256" key="7">
    <source>
        <dbReference type="ARBA" id="ARBA00023136"/>
    </source>
</evidence>
<dbReference type="GO" id="GO:0044718">
    <property type="term" value="P:siderophore transmembrane transport"/>
    <property type="evidence" value="ECO:0007669"/>
    <property type="project" value="TreeGrafter"/>
</dbReference>
<dbReference type="GO" id="GO:0009279">
    <property type="term" value="C:cell outer membrane"/>
    <property type="evidence" value="ECO:0007669"/>
    <property type="project" value="UniProtKB-SubCell"/>
</dbReference>
<keyword evidence="6 12" id="KW-0798">TonB box</keyword>
<dbReference type="PROSITE" id="PS50005">
    <property type="entry name" value="TPR"/>
    <property type="match status" value="1"/>
</dbReference>
<dbReference type="InterPro" id="IPR019734">
    <property type="entry name" value="TPR_rpt"/>
</dbReference>
<dbReference type="OrthoDB" id="9763670at2"/>
<dbReference type="GO" id="GO:0015344">
    <property type="term" value="F:siderophore uptake transmembrane transporter activity"/>
    <property type="evidence" value="ECO:0007669"/>
    <property type="project" value="TreeGrafter"/>
</dbReference>
<dbReference type="RefSeq" id="WP_104983974.1">
    <property type="nucleotide sequence ID" value="NZ_CP012673.1"/>
</dbReference>
<evidence type="ECO:0000313" key="16">
    <source>
        <dbReference type="EMBL" id="AUX45624.1"/>
    </source>
</evidence>
<proteinExistence type="inferred from homology"/>
<sequence length="885" mass="95781">MSSPDSCSHGHEGAAPALASTDAARPRGHARAASARGRAALGRRLSACAVLIAAIAAARGARADARTEARLHFRAGMDLIAQKQFDEGIKQLQKANEILPHPNVVFNIARAHAEAGNIEQAIASYREYLASDPPDREQVARILEQLEQRLAAQRAPAAPEPKQPPAPAAQPAPAQPAPGEAPALPAGAQPAAPGAGNAAARPAPGRGAAPGAAGETSRIVGAARTEDVYQETVVTASRGAQSPLDSPNSTTIVTRQDIRLSGMTRIPELLRRVAGMDVMQITGGDENVSMRGFNSRLANKLLVLVNGRTVKNDVLGSTFWEALSIDVDQIERIEVVRGPGSALYGADAFTGIVNIITIEPGAGKSGFRAGYGDHQQGYGSVWASAREGDFAYRLSAGYTRYPRWTREVADDRIDLATSGQDQDLGAQNVRIDLRASQRLGPRRELEVGAGYARSELDIYGIGPFNDYNLEVTNADVALAYLSENLNARTYYSLLDGASQLNAAYLGHTLYAGRPQQHIVNAELEFVKSLRAPAAVAHDFHIGLGYRLKATEWSYLDDDMPIENHASVFLQDSMKLGERFTIVASGRLDYVPYLERLIPSPRGSFIFKPTPRQAIRLSGSTAFRSPTALEAYVDLPIQLALPGVELLSTTRAPVRSDFILDPEQIITAEASYLNQQSDYFEFEVTAYYNRVSNLIVLAEPQRMTLSQRAEGLGGLNPETGRYTSGFGGFENQCDVYHVVGGELGGRLYPVEGLDLFANYALNLSEQQRPGGCSALEDKRTSQHKVNAGVQVRTPIGVDGEITFHYQSAQQWAEQVPAGTVIATNIYPLPAYTLLNARLGYRFLKDRAEISATVFNALDGLGEQPLQMHPFGNRIGRRFMGFFRYSL</sequence>
<dbReference type="Proteomes" id="UP000238348">
    <property type="component" value="Chromosome"/>
</dbReference>
<evidence type="ECO:0000259" key="15">
    <source>
        <dbReference type="Pfam" id="PF07715"/>
    </source>
</evidence>
<reference evidence="16 17" key="1">
    <citation type="submission" date="2015-09" db="EMBL/GenBank/DDBJ databases">
        <title>Sorangium comparison.</title>
        <authorList>
            <person name="Zaburannyi N."/>
            <person name="Bunk B."/>
            <person name="Overmann J."/>
            <person name="Mueller R."/>
        </authorList>
    </citation>
    <scope>NUCLEOTIDE SEQUENCE [LARGE SCALE GENOMIC DNA]</scope>
    <source>
        <strain evidence="16 17">So ce26</strain>
    </source>
</reference>
<accession>A0A2L0F242</accession>
<keyword evidence="2 11" id="KW-0813">Transport</keyword>
<evidence type="ECO:0000256" key="8">
    <source>
        <dbReference type="ARBA" id="ARBA00023170"/>
    </source>
</evidence>
<protein>
    <submittedName>
        <fullName evidence="16">Ligand-gated channel protein</fullName>
    </submittedName>
</protein>
<dbReference type="Pfam" id="PF14559">
    <property type="entry name" value="TPR_19"/>
    <property type="match status" value="1"/>
</dbReference>
<feature type="region of interest" description="Disordered" evidence="13">
    <location>
        <begin position="151"/>
        <end position="216"/>
    </location>
</feature>
<dbReference type="InterPro" id="IPR036942">
    <property type="entry name" value="Beta-barrel_TonB_sf"/>
</dbReference>
<dbReference type="PROSITE" id="PS52016">
    <property type="entry name" value="TONB_DEPENDENT_REC_3"/>
    <property type="match status" value="1"/>
</dbReference>
<feature type="region of interest" description="Disordered" evidence="13">
    <location>
        <begin position="1"/>
        <end position="31"/>
    </location>
</feature>
<evidence type="ECO:0000259" key="14">
    <source>
        <dbReference type="Pfam" id="PF00593"/>
    </source>
</evidence>
<dbReference type="Gene3D" id="2.170.130.10">
    <property type="entry name" value="TonB-dependent receptor, plug domain"/>
    <property type="match status" value="1"/>
</dbReference>
<evidence type="ECO:0000256" key="11">
    <source>
        <dbReference type="PROSITE-ProRule" id="PRU01360"/>
    </source>
</evidence>
<evidence type="ECO:0000256" key="12">
    <source>
        <dbReference type="RuleBase" id="RU003357"/>
    </source>
</evidence>
<evidence type="ECO:0000256" key="1">
    <source>
        <dbReference type="ARBA" id="ARBA00004571"/>
    </source>
</evidence>
<dbReference type="Pfam" id="PF00593">
    <property type="entry name" value="TonB_dep_Rec_b-barrel"/>
    <property type="match status" value="1"/>
</dbReference>
<dbReference type="InterPro" id="IPR037066">
    <property type="entry name" value="Plug_dom_sf"/>
</dbReference>
<evidence type="ECO:0000256" key="5">
    <source>
        <dbReference type="ARBA" id="ARBA00022729"/>
    </source>
</evidence>
<dbReference type="InterPro" id="IPR012910">
    <property type="entry name" value="Plug_dom"/>
</dbReference>
<keyword evidence="10" id="KW-0802">TPR repeat</keyword>
<comment type="similarity">
    <text evidence="11 12">Belongs to the TonB-dependent receptor family.</text>
</comment>
<feature type="domain" description="TonB-dependent receptor-like beta-barrel" evidence="14">
    <location>
        <begin position="384"/>
        <end position="854"/>
    </location>
</feature>
<keyword evidence="3 11" id="KW-1134">Transmembrane beta strand</keyword>
<dbReference type="Gene3D" id="2.40.170.20">
    <property type="entry name" value="TonB-dependent receptor, beta-barrel domain"/>
    <property type="match status" value="1"/>
</dbReference>
<dbReference type="EMBL" id="CP012673">
    <property type="protein sequence ID" value="AUX45624.1"/>
    <property type="molecule type" value="Genomic_DNA"/>
</dbReference>
<keyword evidence="8" id="KW-0675">Receptor</keyword>